<comment type="caution">
    <text evidence="8">The sequence shown here is derived from an EMBL/GenBank/DDBJ whole genome shotgun (WGS) entry which is preliminary data.</text>
</comment>
<evidence type="ECO:0000256" key="6">
    <source>
        <dbReference type="ARBA" id="ARBA00023136"/>
    </source>
</evidence>
<protein>
    <recommendedName>
        <fullName evidence="7">Sulfatase N-terminal domain-containing protein</fullName>
    </recommendedName>
</protein>
<dbReference type="InterPro" id="IPR058130">
    <property type="entry name" value="PEA_transf_C"/>
</dbReference>
<dbReference type="SUPFAM" id="SSF53649">
    <property type="entry name" value="Alkaline phosphatase-like"/>
    <property type="match status" value="1"/>
</dbReference>
<name>A0A9R1CZ04_9BACT</name>
<organism evidence="8 9">
    <name type="scientific">Prevotella lacticifex</name>
    <dbReference type="NCBI Taxonomy" id="2854755"/>
    <lineage>
        <taxon>Bacteria</taxon>
        <taxon>Pseudomonadati</taxon>
        <taxon>Bacteroidota</taxon>
        <taxon>Bacteroidia</taxon>
        <taxon>Bacteroidales</taxon>
        <taxon>Prevotellaceae</taxon>
        <taxon>Prevotella</taxon>
    </lineage>
</organism>
<evidence type="ECO:0000256" key="4">
    <source>
        <dbReference type="ARBA" id="ARBA00022692"/>
    </source>
</evidence>
<dbReference type="CDD" id="cd16017">
    <property type="entry name" value="LptA"/>
    <property type="match status" value="1"/>
</dbReference>
<dbReference type="Gene3D" id="3.40.720.10">
    <property type="entry name" value="Alkaline Phosphatase, subunit A"/>
    <property type="match status" value="1"/>
</dbReference>
<dbReference type="EMBL" id="BPUB01000002">
    <property type="protein sequence ID" value="GJG59580.1"/>
    <property type="molecule type" value="Genomic_DNA"/>
</dbReference>
<dbReference type="RefSeq" id="WP_223928690.1">
    <property type="nucleotide sequence ID" value="NZ_BPTW01000001.1"/>
</dbReference>
<evidence type="ECO:0000313" key="9">
    <source>
        <dbReference type="Proteomes" id="UP000825483"/>
    </source>
</evidence>
<accession>A0A9R1CZ04</accession>
<evidence type="ECO:0000256" key="1">
    <source>
        <dbReference type="ARBA" id="ARBA00004651"/>
    </source>
</evidence>
<keyword evidence="9" id="KW-1185">Reference proteome</keyword>
<proteinExistence type="predicted"/>
<keyword evidence="2" id="KW-1003">Cell membrane</keyword>
<evidence type="ECO:0000259" key="7">
    <source>
        <dbReference type="Pfam" id="PF00884"/>
    </source>
</evidence>
<dbReference type="Pfam" id="PF00884">
    <property type="entry name" value="Sulfatase"/>
    <property type="match status" value="1"/>
</dbReference>
<gene>
    <name evidence="8" type="ORF">PRLR5076_24310</name>
</gene>
<dbReference type="PANTHER" id="PTHR30443:SF2">
    <property type="entry name" value="PHOSPHOETHANOLAMINE TRANSFERASE EPTC"/>
    <property type="match status" value="1"/>
</dbReference>
<sequence>MNYAIKVAEAEKGGSITEKDSLHIILIIGESYIKSHSQVYGYGLPTTPNLKLEEDNGNLFVFNNVVSPFNGTSPVLKNLFCCNSIAEGEKWYKSPFFPTCFKRSGYTINYWDNQRVTKSQGTWDFSMNSFLFDKRLCQISYSEAAPEGFPYDDQLISDFERSGKKKDGKYVFDIFHLWGQHVDASERYPHGQFSRFSAKDIRNNEPYMTESKKQDIANYDNATYYNDYVINHIINLYRNENTVVVYFSDHGEEIYDYRDSKGRVEAATGQEKNWLKYQFEVPFVIWCSDKYKALHPDIVRRIKASLNRPFMTDNTCHLLFDLAGLKTIYYRAERDLISPKFKPSKRIVNNNTDFDAVMRK</sequence>
<dbReference type="InterPro" id="IPR000917">
    <property type="entry name" value="Sulfatase_N"/>
</dbReference>
<feature type="domain" description="Sulfatase N-terminal" evidence="7">
    <location>
        <begin position="23"/>
        <end position="300"/>
    </location>
</feature>
<dbReference type="InterPro" id="IPR017850">
    <property type="entry name" value="Alkaline_phosphatase_core_sf"/>
</dbReference>
<comment type="subcellular location">
    <subcellularLocation>
        <location evidence="1">Cell membrane</location>
        <topology evidence="1">Multi-pass membrane protein</topology>
    </subcellularLocation>
</comment>
<evidence type="ECO:0000256" key="3">
    <source>
        <dbReference type="ARBA" id="ARBA00022679"/>
    </source>
</evidence>
<dbReference type="GO" id="GO:0016776">
    <property type="term" value="F:phosphotransferase activity, phosphate group as acceptor"/>
    <property type="evidence" value="ECO:0007669"/>
    <property type="project" value="TreeGrafter"/>
</dbReference>
<dbReference type="PANTHER" id="PTHR30443">
    <property type="entry name" value="INNER MEMBRANE PROTEIN"/>
    <property type="match status" value="1"/>
</dbReference>
<dbReference type="Proteomes" id="UP000825483">
    <property type="component" value="Unassembled WGS sequence"/>
</dbReference>
<reference evidence="8" key="1">
    <citation type="journal article" date="2022" name="Int. J. Syst. Evol. Microbiol.">
        <title>Prevotella lacticifex sp. nov., isolated from the rumen of cows.</title>
        <authorList>
            <person name="Shinkai T."/>
            <person name="Ikeyama N."/>
            <person name="Kumagai M."/>
            <person name="Ohmori H."/>
            <person name="Sakamoto M."/>
            <person name="Ohkuma M."/>
            <person name="Mitsumori M."/>
        </authorList>
    </citation>
    <scope>NUCLEOTIDE SEQUENCE</scope>
    <source>
        <strain evidence="8">R5076</strain>
    </source>
</reference>
<keyword evidence="3" id="KW-0808">Transferase</keyword>
<keyword evidence="5" id="KW-1133">Transmembrane helix</keyword>
<evidence type="ECO:0000256" key="2">
    <source>
        <dbReference type="ARBA" id="ARBA00022475"/>
    </source>
</evidence>
<dbReference type="GO" id="GO:0005886">
    <property type="term" value="C:plasma membrane"/>
    <property type="evidence" value="ECO:0007669"/>
    <property type="project" value="UniProtKB-SubCell"/>
</dbReference>
<dbReference type="InterPro" id="IPR040423">
    <property type="entry name" value="PEA_transferase"/>
</dbReference>
<keyword evidence="6" id="KW-0472">Membrane</keyword>
<keyword evidence="4" id="KW-0812">Transmembrane</keyword>
<evidence type="ECO:0000313" key="8">
    <source>
        <dbReference type="EMBL" id="GJG59580.1"/>
    </source>
</evidence>
<evidence type="ECO:0000256" key="5">
    <source>
        <dbReference type="ARBA" id="ARBA00022989"/>
    </source>
</evidence>
<dbReference type="GO" id="GO:0009244">
    <property type="term" value="P:lipopolysaccharide core region biosynthetic process"/>
    <property type="evidence" value="ECO:0007669"/>
    <property type="project" value="TreeGrafter"/>
</dbReference>
<dbReference type="AlphaFoldDB" id="A0A9R1CZ04"/>